<keyword evidence="1" id="KW-1185">Reference proteome</keyword>
<name>A0A0N4Z6Z0_PARTI</name>
<dbReference type="WBParaSite" id="PTRK_0000294500.1">
    <property type="protein sequence ID" value="PTRK_0000294500.1"/>
    <property type="gene ID" value="PTRK_0000294500"/>
</dbReference>
<dbReference type="Proteomes" id="UP000038045">
    <property type="component" value="Unplaced"/>
</dbReference>
<dbReference type="AlphaFoldDB" id="A0A0N4Z6Z0"/>
<evidence type="ECO:0000313" key="1">
    <source>
        <dbReference type="Proteomes" id="UP000038045"/>
    </source>
</evidence>
<organism evidence="1 2">
    <name type="scientific">Parastrongyloides trichosuri</name>
    <name type="common">Possum-specific nematode worm</name>
    <dbReference type="NCBI Taxonomy" id="131310"/>
    <lineage>
        <taxon>Eukaryota</taxon>
        <taxon>Metazoa</taxon>
        <taxon>Ecdysozoa</taxon>
        <taxon>Nematoda</taxon>
        <taxon>Chromadorea</taxon>
        <taxon>Rhabditida</taxon>
        <taxon>Tylenchina</taxon>
        <taxon>Panagrolaimomorpha</taxon>
        <taxon>Strongyloidoidea</taxon>
        <taxon>Strongyloididae</taxon>
        <taxon>Parastrongyloides</taxon>
    </lineage>
</organism>
<protein>
    <submittedName>
        <fullName evidence="2">F-box domain-containing protein</fullName>
    </submittedName>
</protein>
<accession>A0A0N4Z6Z0</accession>
<reference evidence="2" key="1">
    <citation type="submission" date="2017-02" db="UniProtKB">
        <authorList>
            <consortium name="WormBaseParasite"/>
        </authorList>
    </citation>
    <scope>IDENTIFICATION</scope>
</reference>
<evidence type="ECO:0000313" key="2">
    <source>
        <dbReference type="WBParaSite" id="PTRK_0000294500.1"/>
    </source>
</evidence>
<proteinExistence type="predicted"/>
<sequence length="228" mass="27240">MNDEKSSNTKVFVCFKRYHSKMFNVYRNNNYNKHFISPEENSFDMFNDLPTEVWQQIFTKIPKREGVNILKLRLHKLLNLKNISFVGCDPEDYFFNDTFVTLSKGVENFFLGHFIKKNNRYPKYTIKLETVLEAIHENTDYFYIENVSGDTRNIQEKAYNDYPKLKIWEKNVRLIPNLADPVFVRVFGERILTIDEMRNSNWNNLVISSEAGNQNTFVWSICFRNFSY</sequence>